<dbReference type="PROSITE" id="PS50011">
    <property type="entry name" value="PROTEIN_KINASE_DOM"/>
    <property type="match status" value="1"/>
</dbReference>
<evidence type="ECO:0000256" key="1">
    <source>
        <dbReference type="PROSITE-ProRule" id="PRU10141"/>
    </source>
</evidence>
<gene>
    <name evidence="4" type="ORF">BOKJ2_LOCUS4729</name>
</gene>
<proteinExistence type="predicted"/>
<dbReference type="SUPFAM" id="SSF56112">
    <property type="entry name" value="Protein kinase-like (PK-like)"/>
    <property type="match status" value="1"/>
</dbReference>
<dbReference type="Pfam" id="PF00069">
    <property type="entry name" value="Pkinase"/>
    <property type="match status" value="1"/>
</dbReference>
<dbReference type="AlphaFoldDB" id="A0A811KDH2"/>
<dbReference type="InterPro" id="IPR000719">
    <property type="entry name" value="Prot_kinase_dom"/>
</dbReference>
<dbReference type="InterPro" id="IPR011009">
    <property type="entry name" value="Kinase-like_dom_sf"/>
</dbReference>
<dbReference type="InterPro" id="IPR017441">
    <property type="entry name" value="Protein_kinase_ATP_BS"/>
</dbReference>
<dbReference type="GO" id="GO:0004672">
    <property type="term" value="F:protein kinase activity"/>
    <property type="evidence" value="ECO:0007669"/>
    <property type="project" value="InterPro"/>
</dbReference>
<comment type="caution">
    <text evidence="4">The sequence shown here is derived from an EMBL/GenBank/DDBJ whole genome shotgun (WGS) entry which is preliminary data.</text>
</comment>
<evidence type="ECO:0000313" key="4">
    <source>
        <dbReference type="EMBL" id="CAD5212928.1"/>
    </source>
</evidence>
<dbReference type="Proteomes" id="UP000783686">
    <property type="component" value="Unassembled WGS sequence"/>
</dbReference>
<accession>A0A811KDH2</accession>
<dbReference type="SMART" id="SM00220">
    <property type="entry name" value="S_TKc"/>
    <property type="match status" value="1"/>
</dbReference>
<dbReference type="PROSITE" id="PS00107">
    <property type="entry name" value="PROTEIN_KINASE_ATP"/>
    <property type="match status" value="1"/>
</dbReference>
<keyword evidence="1" id="KW-0067">ATP-binding</keyword>
<keyword evidence="1" id="KW-0547">Nucleotide-binding</keyword>
<dbReference type="EMBL" id="CAJFCW020000002">
    <property type="protein sequence ID" value="CAG9098232.1"/>
    <property type="molecule type" value="Genomic_DNA"/>
</dbReference>
<sequence length="320" mass="36465">MSESSETRERVTKPQKKKLGRGEIVETSHASYEVILLLGEGGFGAVYRVKNKSTGEQFAMKVEYSSIKKSKLKMEIAILKSLDFKCKHFTRIEGRGRGKNFQFVIMTLVGPSLEDMRRERPKKVFSLGTAFGAGIQCLEAIQELHQQKYLHRDIKPANFARGLEIFRRIVYLLDFGIARKFTNEEGELKTPRKKVYFKGTVRFAAINCHKEIELGPKDDVESWIYLLLDILVPGGLPWRGLETKDEVLQSKKASRKPDVRNKAMFGNMKCDIILGKVIDYVDGLAYSDHVDYAYIVDLCKLACSACQGNTEDLYDWEKAD</sequence>
<feature type="region of interest" description="Disordered" evidence="2">
    <location>
        <begin position="1"/>
        <end position="22"/>
    </location>
</feature>
<dbReference type="OrthoDB" id="5872528at2759"/>
<dbReference type="Proteomes" id="UP000614601">
    <property type="component" value="Unassembled WGS sequence"/>
</dbReference>
<feature type="compositionally biased region" description="Basic and acidic residues" evidence="2">
    <location>
        <begin position="1"/>
        <end position="12"/>
    </location>
</feature>
<evidence type="ECO:0000313" key="5">
    <source>
        <dbReference type="Proteomes" id="UP000614601"/>
    </source>
</evidence>
<dbReference type="GO" id="GO:0005524">
    <property type="term" value="F:ATP binding"/>
    <property type="evidence" value="ECO:0007669"/>
    <property type="project" value="UniProtKB-UniRule"/>
</dbReference>
<evidence type="ECO:0000256" key="2">
    <source>
        <dbReference type="SAM" id="MobiDB-lite"/>
    </source>
</evidence>
<keyword evidence="5" id="KW-1185">Reference proteome</keyword>
<protein>
    <recommendedName>
        <fullName evidence="3">Protein kinase domain-containing protein</fullName>
    </recommendedName>
</protein>
<dbReference type="Gene3D" id="1.10.510.10">
    <property type="entry name" value="Transferase(Phosphotransferase) domain 1"/>
    <property type="match status" value="1"/>
</dbReference>
<dbReference type="EMBL" id="CAJFDH010000002">
    <property type="protein sequence ID" value="CAD5212928.1"/>
    <property type="molecule type" value="Genomic_DNA"/>
</dbReference>
<dbReference type="PANTHER" id="PTHR11909">
    <property type="entry name" value="CASEIN KINASE-RELATED"/>
    <property type="match status" value="1"/>
</dbReference>
<feature type="domain" description="Protein kinase" evidence="3">
    <location>
        <begin position="32"/>
        <end position="320"/>
    </location>
</feature>
<name>A0A811KDH2_9BILA</name>
<dbReference type="InterPro" id="IPR050235">
    <property type="entry name" value="CK1_Ser-Thr_kinase"/>
</dbReference>
<reference evidence="4" key="1">
    <citation type="submission" date="2020-09" db="EMBL/GenBank/DDBJ databases">
        <authorList>
            <person name="Kikuchi T."/>
        </authorList>
    </citation>
    <scope>NUCLEOTIDE SEQUENCE</scope>
    <source>
        <strain evidence="4">SH1</strain>
    </source>
</reference>
<evidence type="ECO:0000259" key="3">
    <source>
        <dbReference type="PROSITE" id="PS50011"/>
    </source>
</evidence>
<organism evidence="4 5">
    <name type="scientific">Bursaphelenchus okinawaensis</name>
    <dbReference type="NCBI Taxonomy" id="465554"/>
    <lineage>
        <taxon>Eukaryota</taxon>
        <taxon>Metazoa</taxon>
        <taxon>Ecdysozoa</taxon>
        <taxon>Nematoda</taxon>
        <taxon>Chromadorea</taxon>
        <taxon>Rhabditida</taxon>
        <taxon>Tylenchina</taxon>
        <taxon>Tylenchomorpha</taxon>
        <taxon>Aphelenchoidea</taxon>
        <taxon>Aphelenchoididae</taxon>
        <taxon>Bursaphelenchus</taxon>
    </lineage>
</organism>
<feature type="binding site" evidence="1">
    <location>
        <position position="69"/>
    </location>
    <ligand>
        <name>ATP</name>
        <dbReference type="ChEBI" id="CHEBI:30616"/>
    </ligand>
</feature>